<dbReference type="InterPro" id="IPR016181">
    <property type="entry name" value="Acyl_CoA_acyltransferase"/>
</dbReference>
<dbReference type="InterPro" id="IPR000182">
    <property type="entry name" value="GNAT_dom"/>
</dbReference>
<dbReference type="AlphaFoldDB" id="A0A9X0CCF8"/>
<evidence type="ECO:0000313" key="2">
    <source>
        <dbReference type="EMBL" id="KAJ7321486.1"/>
    </source>
</evidence>
<accession>A0A9X0CCF8</accession>
<dbReference type="Pfam" id="PF00583">
    <property type="entry name" value="Acetyltransf_1"/>
    <property type="match status" value="1"/>
</dbReference>
<reference evidence="2" key="1">
    <citation type="submission" date="2023-01" db="EMBL/GenBank/DDBJ databases">
        <title>Genome assembly of the deep-sea coral Lophelia pertusa.</title>
        <authorList>
            <person name="Herrera S."/>
            <person name="Cordes E."/>
        </authorList>
    </citation>
    <scope>NUCLEOTIDE SEQUENCE</scope>
    <source>
        <strain evidence="2">USNM1676648</strain>
        <tissue evidence="2">Polyp</tissue>
    </source>
</reference>
<proteinExistence type="predicted"/>
<evidence type="ECO:0000313" key="3">
    <source>
        <dbReference type="Proteomes" id="UP001163046"/>
    </source>
</evidence>
<dbReference type="Proteomes" id="UP001163046">
    <property type="component" value="Unassembled WGS sequence"/>
</dbReference>
<dbReference type="InterPro" id="IPR041496">
    <property type="entry name" value="YitH/HolE_GNAT"/>
</dbReference>
<feature type="domain" description="N-acetyltransferase" evidence="1">
    <location>
        <begin position="149"/>
        <end position="298"/>
    </location>
</feature>
<dbReference type="SUPFAM" id="SSF55729">
    <property type="entry name" value="Acyl-CoA N-acyltransferases (Nat)"/>
    <property type="match status" value="1"/>
</dbReference>
<organism evidence="2 3">
    <name type="scientific">Desmophyllum pertusum</name>
    <dbReference type="NCBI Taxonomy" id="174260"/>
    <lineage>
        <taxon>Eukaryota</taxon>
        <taxon>Metazoa</taxon>
        <taxon>Cnidaria</taxon>
        <taxon>Anthozoa</taxon>
        <taxon>Hexacorallia</taxon>
        <taxon>Scleractinia</taxon>
        <taxon>Caryophylliina</taxon>
        <taxon>Caryophylliidae</taxon>
        <taxon>Desmophyllum</taxon>
    </lineage>
</organism>
<dbReference type="InterPro" id="IPR052729">
    <property type="entry name" value="Acyl/Acetyltrans_Enzymes"/>
</dbReference>
<dbReference type="Pfam" id="PF18014">
    <property type="entry name" value="Acetyltransf_18"/>
    <property type="match status" value="1"/>
</dbReference>
<gene>
    <name evidence="2" type="ORF">OS493_034840</name>
</gene>
<evidence type="ECO:0000259" key="1">
    <source>
        <dbReference type="PROSITE" id="PS51186"/>
    </source>
</evidence>
<name>A0A9X0CCF8_9CNID</name>
<sequence length="298" mass="33261">MEEFNIRLITTEEEFESVVINAMVKESWRPGLKDAECFLTCDPTGTFVGELNGTPIGFVFLTKYGENYGHIGGYLVRKEYRGKGYGLKIFNAALANVKSSRSIGLYAVQDKEQMYQRSGFHSHFNGGRFVFHLPTAVVCFSASLEQSSVKVKCIDQVDQKALFMYDSSVFGFERHPFLSKWLCVTGSRAHAAINKEGAIVGYVVARPTFVKEDGYRIGPLFADSESIAEMLLKALFEELLQHEKPPPAVIIDTPTERATKLAEKLQGKSSFGLVYMVTKELPEACFNKWFGVTAVEIG</sequence>
<dbReference type="CDD" id="cd04301">
    <property type="entry name" value="NAT_SF"/>
    <property type="match status" value="1"/>
</dbReference>
<dbReference type="Gene3D" id="3.40.630.30">
    <property type="match status" value="1"/>
</dbReference>
<dbReference type="OrthoDB" id="5771378at2759"/>
<protein>
    <recommendedName>
        <fullName evidence="1">N-acetyltransferase domain-containing protein</fullName>
    </recommendedName>
</protein>
<keyword evidence="3" id="KW-1185">Reference proteome</keyword>
<dbReference type="Gene3D" id="3.40.630.90">
    <property type="match status" value="1"/>
</dbReference>
<dbReference type="PROSITE" id="PS51186">
    <property type="entry name" value="GNAT"/>
    <property type="match status" value="2"/>
</dbReference>
<dbReference type="EMBL" id="MU827827">
    <property type="protein sequence ID" value="KAJ7321486.1"/>
    <property type="molecule type" value="Genomic_DNA"/>
</dbReference>
<feature type="domain" description="N-acetyltransferase" evidence="1">
    <location>
        <begin position="4"/>
        <end position="145"/>
    </location>
</feature>
<dbReference type="PANTHER" id="PTHR47237">
    <property type="entry name" value="SLL0310 PROTEIN"/>
    <property type="match status" value="1"/>
</dbReference>
<dbReference type="PANTHER" id="PTHR47237:SF1">
    <property type="entry name" value="SLL0310 PROTEIN"/>
    <property type="match status" value="1"/>
</dbReference>
<comment type="caution">
    <text evidence="2">The sequence shown here is derived from an EMBL/GenBank/DDBJ whole genome shotgun (WGS) entry which is preliminary data.</text>
</comment>
<dbReference type="GO" id="GO:0016747">
    <property type="term" value="F:acyltransferase activity, transferring groups other than amino-acyl groups"/>
    <property type="evidence" value="ECO:0007669"/>
    <property type="project" value="InterPro"/>
</dbReference>